<dbReference type="Pfam" id="PF00590">
    <property type="entry name" value="TP_methylase"/>
    <property type="match status" value="1"/>
</dbReference>
<keyword evidence="4 7" id="KW-0808">Transferase</keyword>
<dbReference type="NCBIfam" id="NF004790">
    <property type="entry name" value="PRK06136.1"/>
    <property type="match status" value="1"/>
</dbReference>
<keyword evidence="5" id="KW-0949">S-adenosyl-L-methionine</keyword>
<accession>D2RH83</accession>
<dbReference type="GeneID" id="8739252"/>
<dbReference type="EC" id="2.1.1.107" evidence="2"/>
<protein>
    <recommendedName>
        <fullName evidence="2">uroporphyrinogen-III C-methyltransferase</fullName>
        <ecNumber evidence="2">2.1.1.107</ecNumber>
    </recommendedName>
</protein>
<dbReference type="InterPro" id="IPR000878">
    <property type="entry name" value="4pyrrol_Mease"/>
</dbReference>
<dbReference type="InterPro" id="IPR006366">
    <property type="entry name" value="CobA/CysG_C"/>
</dbReference>
<dbReference type="PaxDb" id="572546-Arcpr_0593"/>
<keyword evidence="6" id="KW-0627">Porphyrin biosynthesis</keyword>
<dbReference type="InterPro" id="IPR050161">
    <property type="entry name" value="Siro_Cobalamin_biosynth"/>
</dbReference>
<dbReference type="PANTHER" id="PTHR45790:SF3">
    <property type="entry name" value="S-ADENOSYL-L-METHIONINE-DEPENDENT UROPORPHYRINOGEN III METHYLTRANSFERASE, CHLOROPLASTIC"/>
    <property type="match status" value="1"/>
</dbReference>
<evidence type="ECO:0000256" key="4">
    <source>
        <dbReference type="ARBA" id="ARBA00022679"/>
    </source>
</evidence>
<keyword evidence="10" id="KW-1185">Reference proteome</keyword>
<feature type="domain" description="Tetrapyrrole methylase" evidence="8">
    <location>
        <begin position="4"/>
        <end position="212"/>
    </location>
</feature>
<evidence type="ECO:0000256" key="3">
    <source>
        <dbReference type="ARBA" id="ARBA00022603"/>
    </source>
</evidence>
<comment type="subunit">
    <text evidence="1">Homodimer.</text>
</comment>
<dbReference type="InterPro" id="IPR035996">
    <property type="entry name" value="4pyrrol_Methylase_sf"/>
</dbReference>
<organism evidence="9 10">
    <name type="scientific">Archaeoglobus profundus (strain DSM 5631 / JCM 9629 / NBRC 100127 / Av18)</name>
    <dbReference type="NCBI Taxonomy" id="572546"/>
    <lineage>
        <taxon>Archaea</taxon>
        <taxon>Methanobacteriati</taxon>
        <taxon>Methanobacteriota</taxon>
        <taxon>Archaeoglobi</taxon>
        <taxon>Archaeoglobales</taxon>
        <taxon>Archaeoglobaceae</taxon>
        <taxon>Archaeoglobus</taxon>
    </lineage>
</organism>
<dbReference type="PANTHER" id="PTHR45790">
    <property type="entry name" value="SIROHEME SYNTHASE-RELATED"/>
    <property type="match status" value="1"/>
</dbReference>
<name>D2RH83_ARCPA</name>
<keyword evidence="3 7" id="KW-0489">Methyltransferase</keyword>
<dbReference type="Proteomes" id="UP000001901">
    <property type="component" value="Chromosome"/>
</dbReference>
<dbReference type="FunFam" id="3.30.950.10:FF:000001">
    <property type="entry name" value="Siroheme synthase"/>
    <property type="match status" value="1"/>
</dbReference>
<comment type="similarity">
    <text evidence="7">Belongs to the precorrin methyltransferase family.</text>
</comment>
<dbReference type="KEGG" id="apo:Arcpr_0593"/>
<evidence type="ECO:0000313" key="9">
    <source>
        <dbReference type="EMBL" id="ADB57658.1"/>
    </source>
</evidence>
<dbReference type="GO" id="GO:0004851">
    <property type="term" value="F:uroporphyrin-III C-methyltransferase activity"/>
    <property type="evidence" value="ECO:0007669"/>
    <property type="project" value="UniProtKB-EC"/>
</dbReference>
<evidence type="ECO:0000259" key="8">
    <source>
        <dbReference type="Pfam" id="PF00590"/>
    </source>
</evidence>
<dbReference type="InterPro" id="IPR014777">
    <property type="entry name" value="4pyrrole_Mease_sub1"/>
</dbReference>
<dbReference type="Gene3D" id="3.40.1010.10">
    <property type="entry name" value="Cobalt-precorrin-4 Transmethylase, Domain 1"/>
    <property type="match status" value="1"/>
</dbReference>
<dbReference type="eggNOG" id="arCOG00644">
    <property type="taxonomic scope" value="Archaea"/>
</dbReference>
<dbReference type="FunFam" id="3.40.1010.10:FF:000001">
    <property type="entry name" value="Siroheme synthase"/>
    <property type="match status" value="1"/>
</dbReference>
<proteinExistence type="inferred from homology"/>
<dbReference type="SUPFAM" id="SSF53790">
    <property type="entry name" value="Tetrapyrrole methylase"/>
    <property type="match status" value="1"/>
</dbReference>
<dbReference type="NCBIfam" id="TIGR01469">
    <property type="entry name" value="cobA_cysG_Cterm"/>
    <property type="match status" value="1"/>
</dbReference>
<dbReference type="PROSITE" id="PS00839">
    <property type="entry name" value="SUMT_1"/>
    <property type="match status" value="1"/>
</dbReference>
<evidence type="ECO:0000256" key="5">
    <source>
        <dbReference type="ARBA" id="ARBA00022691"/>
    </source>
</evidence>
<dbReference type="InterPro" id="IPR014776">
    <property type="entry name" value="4pyrrole_Mease_sub2"/>
</dbReference>
<dbReference type="PROSITE" id="PS00840">
    <property type="entry name" value="SUMT_2"/>
    <property type="match status" value="1"/>
</dbReference>
<dbReference type="RefSeq" id="WP_012939994.1">
    <property type="nucleotide sequence ID" value="NC_013741.1"/>
</dbReference>
<dbReference type="InterPro" id="IPR003043">
    <property type="entry name" value="Uropor_MeTrfase_CS"/>
</dbReference>
<evidence type="ECO:0000256" key="7">
    <source>
        <dbReference type="RuleBase" id="RU003960"/>
    </source>
</evidence>
<evidence type="ECO:0000256" key="6">
    <source>
        <dbReference type="ARBA" id="ARBA00023244"/>
    </source>
</evidence>
<dbReference type="AlphaFoldDB" id="D2RH83"/>
<gene>
    <name evidence="9" type="ordered locus">Arcpr_0593</name>
</gene>
<dbReference type="GO" id="GO:0032259">
    <property type="term" value="P:methylation"/>
    <property type="evidence" value="ECO:0007669"/>
    <property type="project" value="UniProtKB-KW"/>
</dbReference>
<dbReference type="HOGENOM" id="CLU_011276_7_0_2"/>
<reference evidence="9 10" key="1">
    <citation type="journal article" date="2010" name="Stand. Genomic Sci.">
        <title>Complete genome sequence of Archaeoglobus profundus type strain (AV18).</title>
        <authorList>
            <person name="von Jan M."/>
            <person name="Lapidus A."/>
            <person name="Del Rio T.G."/>
            <person name="Copeland A."/>
            <person name="Tice H."/>
            <person name="Cheng J.F."/>
            <person name="Lucas S."/>
            <person name="Chen F."/>
            <person name="Nolan M."/>
            <person name="Goodwin L."/>
            <person name="Han C."/>
            <person name="Pitluck S."/>
            <person name="Liolios K."/>
            <person name="Ivanova N."/>
            <person name="Mavromatis K."/>
            <person name="Ovchinnikova G."/>
            <person name="Chertkov O."/>
            <person name="Pati A."/>
            <person name="Chen A."/>
            <person name="Palaniappan K."/>
            <person name="Land M."/>
            <person name="Hauser L."/>
            <person name="Chang Y.J."/>
            <person name="Jeffries C.D."/>
            <person name="Saunders E."/>
            <person name="Brettin T."/>
            <person name="Detter J.C."/>
            <person name="Chain P."/>
            <person name="Eichinger K."/>
            <person name="Huber H."/>
            <person name="Spring S."/>
            <person name="Rohde M."/>
            <person name="Goker M."/>
            <person name="Wirth R."/>
            <person name="Woyke T."/>
            <person name="Bristow J."/>
            <person name="Eisen J.A."/>
            <person name="Markowitz V."/>
            <person name="Hugenholtz P."/>
            <person name="Kyrpides N.C."/>
            <person name="Klenk H.P."/>
        </authorList>
    </citation>
    <scope>NUCLEOTIDE SEQUENCE [LARGE SCALE GENOMIC DNA]</scope>
    <source>
        <strain evidence="10">DSM 5631 / JCM 9629 / NBRC 100127 / Av18</strain>
    </source>
</reference>
<evidence type="ECO:0000313" key="10">
    <source>
        <dbReference type="Proteomes" id="UP000001901"/>
    </source>
</evidence>
<dbReference type="GO" id="GO:0019354">
    <property type="term" value="P:siroheme biosynthetic process"/>
    <property type="evidence" value="ECO:0007669"/>
    <property type="project" value="InterPro"/>
</dbReference>
<dbReference type="STRING" id="572546.Arcpr_0593"/>
<sequence length="256" mass="28165">MTGKVYIVGAGPGDPDLLTVKALKVLREADVILYDELIGDEIRELLRSLKAELVDVGKRAGKHKMKQNEINELMVKLAREGKIVVRLKGGDPFVFGRGGEEAEYLAKHGIPFEIVPGITSAIAVPAYAGIPITHREFDPAVVFITGREWKERLNWKALAELNATIVVLMGVSNLEKIVKKLLENGKNPKTPVAIIERGCTLRQRVVISNLENVVDVARREGVKAPAVIVIGDVVRLREKLAKFLQNLGNFDHAEGN</sequence>
<evidence type="ECO:0000256" key="1">
    <source>
        <dbReference type="ARBA" id="ARBA00011738"/>
    </source>
</evidence>
<dbReference type="Gene3D" id="3.30.950.10">
    <property type="entry name" value="Methyltransferase, Cobalt-precorrin-4 Transmethylase, Domain 2"/>
    <property type="match status" value="1"/>
</dbReference>
<dbReference type="EMBL" id="CP001857">
    <property type="protein sequence ID" value="ADB57658.1"/>
    <property type="molecule type" value="Genomic_DNA"/>
</dbReference>
<dbReference type="CDD" id="cd11642">
    <property type="entry name" value="SUMT"/>
    <property type="match status" value="1"/>
</dbReference>
<evidence type="ECO:0000256" key="2">
    <source>
        <dbReference type="ARBA" id="ARBA00012162"/>
    </source>
</evidence>
<dbReference type="OrthoDB" id="24444at2157"/>